<dbReference type="InterPro" id="IPR036388">
    <property type="entry name" value="WH-like_DNA-bd_sf"/>
</dbReference>
<dbReference type="EMBL" id="FNEJ01000005">
    <property type="protein sequence ID" value="SDI48034.1"/>
    <property type="molecule type" value="Genomic_DNA"/>
</dbReference>
<keyword evidence="1" id="KW-0175">Coiled coil</keyword>
<protein>
    <submittedName>
        <fullName evidence="4">Replication initiation protein RepC</fullName>
    </submittedName>
</protein>
<keyword evidence="5" id="KW-1185">Reference proteome</keyword>
<evidence type="ECO:0000256" key="1">
    <source>
        <dbReference type="SAM" id="Coils"/>
    </source>
</evidence>
<dbReference type="RefSeq" id="WP_242656676.1">
    <property type="nucleotide sequence ID" value="NZ_FNEJ01000005.1"/>
</dbReference>
<feature type="region of interest" description="Disordered" evidence="2">
    <location>
        <begin position="217"/>
        <end position="251"/>
    </location>
</feature>
<evidence type="ECO:0000313" key="5">
    <source>
        <dbReference type="Proteomes" id="UP000199093"/>
    </source>
</evidence>
<dbReference type="Pfam" id="PF03428">
    <property type="entry name" value="RP-C"/>
    <property type="match status" value="1"/>
</dbReference>
<feature type="domain" description="Plasmid replication protein C N-terminal" evidence="3">
    <location>
        <begin position="20"/>
        <end position="169"/>
    </location>
</feature>
<evidence type="ECO:0000256" key="2">
    <source>
        <dbReference type="SAM" id="MobiDB-lite"/>
    </source>
</evidence>
<accession>A0A1G8KX99</accession>
<feature type="coiled-coil region" evidence="1">
    <location>
        <begin position="140"/>
        <end position="167"/>
    </location>
</feature>
<dbReference type="AlphaFoldDB" id="A0A1G8KX99"/>
<organism evidence="4 5">
    <name type="scientific">Salipiger marinus</name>
    <dbReference type="NCBI Taxonomy" id="555512"/>
    <lineage>
        <taxon>Bacteria</taxon>
        <taxon>Pseudomonadati</taxon>
        <taxon>Pseudomonadota</taxon>
        <taxon>Alphaproteobacteria</taxon>
        <taxon>Rhodobacterales</taxon>
        <taxon>Roseobacteraceae</taxon>
        <taxon>Salipiger</taxon>
    </lineage>
</organism>
<gene>
    <name evidence="4" type="ORF">SAMN04487993_1005146</name>
</gene>
<name>A0A1G8KX99_9RHOB</name>
<dbReference type="STRING" id="555512.SAMN04487993_1005146"/>
<sequence>MRQAFSPRTAVAERSPLPCRSPYELLTPVRSLRKDLGLTPNDLAVLSALISFLPRADQDKAKADGHPLTIVFPSNAALADRSNGLDERTLRRCIARLTGCGLITRRDSANGKRFPLRYNGRIRDAFGFDLQPLIDIYPTLTDRSRQVTEERERLRSLKAEALALRAAVLQQPDLGQDDLSKLDAIRTLLRRATLTVDTVLALIRDLRSFNVEAAVGHGESEAADAPTLPAEQTPQDEPVESGCLSGTDGQSVRHIESNKIDKKMERPGEQLHLPSAQNEKCRNPEEMEWNEFHHVSGFFPVAPRNVQALKALLFDLGELLRIGEGKVRSCLMRSGPGRLLLAFDQMIPRAGQIKDPGAYLEKMLSA</sequence>
<evidence type="ECO:0000313" key="4">
    <source>
        <dbReference type="EMBL" id="SDI48034.1"/>
    </source>
</evidence>
<proteinExistence type="predicted"/>
<evidence type="ECO:0000259" key="3">
    <source>
        <dbReference type="Pfam" id="PF03428"/>
    </source>
</evidence>
<reference evidence="4 5" key="1">
    <citation type="submission" date="2016-10" db="EMBL/GenBank/DDBJ databases">
        <authorList>
            <person name="de Groot N.N."/>
        </authorList>
    </citation>
    <scope>NUCLEOTIDE SEQUENCE [LARGE SCALE GENOMIC DNA]</scope>
    <source>
        <strain evidence="4 5">DSM 26424</strain>
    </source>
</reference>
<dbReference type="Gene3D" id="1.10.10.10">
    <property type="entry name" value="Winged helix-like DNA-binding domain superfamily/Winged helix DNA-binding domain"/>
    <property type="match status" value="1"/>
</dbReference>
<dbReference type="InterPro" id="IPR005090">
    <property type="entry name" value="RepC_N"/>
</dbReference>
<dbReference type="Proteomes" id="UP000199093">
    <property type="component" value="Unassembled WGS sequence"/>
</dbReference>